<dbReference type="RefSeq" id="WP_379536945.1">
    <property type="nucleotide sequence ID" value="NZ_JBHSDR010000003.1"/>
</dbReference>
<sequence length="115" mass="12300">MRKGIVVTGTDTGVGNTVFAAALAGAVGGEYWKPVQAGLEEETDSALVARLAGLPVDRILTLEALPEPSMTRWTIRRKAEVVAAVDGGLLTIDEALDRYKIDGFDPGILQRLQHQ</sequence>
<organism evidence="1 2">
    <name type="scientific">Novosphingobium tardum</name>
    <dbReference type="NCBI Taxonomy" id="1538021"/>
    <lineage>
        <taxon>Bacteria</taxon>
        <taxon>Pseudomonadati</taxon>
        <taxon>Pseudomonadota</taxon>
        <taxon>Alphaproteobacteria</taxon>
        <taxon>Sphingomonadales</taxon>
        <taxon>Sphingomonadaceae</taxon>
        <taxon>Novosphingobium</taxon>
    </lineage>
</organism>
<dbReference type="InterPro" id="IPR036388">
    <property type="entry name" value="WH-like_DNA-bd_sf"/>
</dbReference>
<dbReference type="Pfam" id="PF06627">
    <property type="entry name" value="DUF1153"/>
    <property type="match status" value="1"/>
</dbReference>
<keyword evidence="2" id="KW-1185">Reference proteome</keyword>
<evidence type="ECO:0000313" key="1">
    <source>
        <dbReference type="EMBL" id="MFC4293448.1"/>
    </source>
</evidence>
<dbReference type="InterPro" id="IPR009534">
    <property type="entry name" value="DUF1153"/>
</dbReference>
<comment type="caution">
    <text evidence="1">The sequence shown here is derived from an EMBL/GenBank/DDBJ whole genome shotgun (WGS) entry which is preliminary data.</text>
</comment>
<reference evidence="2" key="1">
    <citation type="journal article" date="2019" name="Int. J. Syst. Evol. Microbiol.">
        <title>The Global Catalogue of Microorganisms (GCM) 10K type strain sequencing project: providing services to taxonomists for standard genome sequencing and annotation.</title>
        <authorList>
            <consortium name="The Broad Institute Genomics Platform"/>
            <consortium name="The Broad Institute Genome Sequencing Center for Infectious Disease"/>
            <person name="Wu L."/>
            <person name="Ma J."/>
        </authorList>
    </citation>
    <scope>NUCLEOTIDE SEQUENCE [LARGE SCALE GENOMIC DNA]</scope>
    <source>
        <strain evidence="2">CGMCC 1.12989</strain>
    </source>
</reference>
<dbReference type="InterPro" id="IPR027417">
    <property type="entry name" value="P-loop_NTPase"/>
</dbReference>
<dbReference type="SUPFAM" id="SSF52540">
    <property type="entry name" value="P-loop containing nucleoside triphosphate hydrolases"/>
    <property type="match status" value="1"/>
</dbReference>
<dbReference type="EMBL" id="JBHSDR010000003">
    <property type="protein sequence ID" value="MFC4293448.1"/>
    <property type="molecule type" value="Genomic_DNA"/>
</dbReference>
<protein>
    <submittedName>
        <fullName evidence="1">DUF1153 domain-containing protein</fullName>
    </submittedName>
</protein>
<accession>A0ABV8RJ61</accession>
<gene>
    <name evidence="1" type="ORF">ACFO0A_00065</name>
</gene>
<dbReference type="Gene3D" id="1.10.10.10">
    <property type="entry name" value="Winged helix-like DNA-binding domain superfamily/Winged helix DNA-binding domain"/>
    <property type="match status" value="1"/>
</dbReference>
<dbReference type="Proteomes" id="UP001595828">
    <property type="component" value="Unassembled WGS sequence"/>
</dbReference>
<proteinExistence type="predicted"/>
<name>A0ABV8RJ61_9SPHN</name>
<evidence type="ECO:0000313" key="2">
    <source>
        <dbReference type="Proteomes" id="UP001595828"/>
    </source>
</evidence>